<name>A0A194X2X8_MOLSC</name>
<evidence type="ECO:0000313" key="2">
    <source>
        <dbReference type="Proteomes" id="UP000070700"/>
    </source>
</evidence>
<dbReference type="AlphaFoldDB" id="A0A194X2X8"/>
<protein>
    <submittedName>
        <fullName evidence="1">Uncharacterized protein</fullName>
    </submittedName>
</protein>
<sequence>MACLYNTSSSHRFAVIVICTSNALTSFPPSLISLACSFGGRQDEEKKKDFTRHLRR</sequence>
<dbReference type="EMBL" id="KQ947420">
    <property type="protein sequence ID" value="KUJ14374.1"/>
    <property type="molecule type" value="Genomic_DNA"/>
</dbReference>
<organism evidence="1 2">
    <name type="scientific">Mollisia scopiformis</name>
    <name type="common">Conifer needle endophyte fungus</name>
    <name type="synonym">Phialocephala scopiformis</name>
    <dbReference type="NCBI Taxonomy" id="149040"/>
    <lineage>
        <taxon>Eukaryota</taxon>
        <taxon>Fungi</taxon>
        <taxon>Dikarya</taxon>
        <taxon>Ascomycota</taxon>
        <taxon>Pezizomycotina</taxon>
        <taxon>Leotiomycetes</taxon>
        <taxon>Helotiales</taxon>
        <taxon>Mollisiaceae</taxon>
        <taxon>Mollisia</taxon>
    </lineage>
</organism>
<dbReference type="GeneID" id="28825104"/>
<dbReference type="Proteomes" id="UP000070700">
    <property type="component" value="Unassembled WGS sequence"/>
</dbReference>
<proteinExistence type="predicted"/>
<reference evidence="1 2" key="1">
    <citation type="submission" date="2015-10" db="EMBL/GenBank/DDBJ databases">
        <title>Full genome of DAOMC 229536 Phialocephala scopiformis, a fungal endophyte of spruce producing the potent anti-insectan compound rugulosin.</title>
        <authorList>
            <consortium name="DOE Joint Genome Institute"/>
            <person name="Walker A.K."/>
            <person name="Frasz S.L."/>
            <person name="Seifert K.A."/>
            <person name="Miller J.D."/>
            <person name="Mondo S.J."/>
            <person name="Labutti K."/>
            <person name="Lipzen A."/>
            <person name="Dockter R."/>
            <person name="Kennedy M."/>
            <person name="Grigoriev I.V."/>
            <person name="Spatafora J.W."/>
        </authorList>
    </citation>
    <scope>NUCLEOTIDE SEQUENCE [LARGE SCALE GENOMIC DNA]</scope>
    <source>
        <strain evidence="1 2">CBS 120377</strain>
    </source>
</reference>
<dbReference type="KEGG" id="psco:LY89DRAFT_686851"/>
<dbReference type="RefSeq" id="XP_018068729.1">
    <property type="nucleotide sequence ID" value="XM_018215378.1"/>
</dbReference>
<dbReference type="InParanoid" id="A0A194X2X8"/>
<keyword evidence="2" id="KW-1185">Reference proteome</keyword>
<evidence type="ECO:0000313" key="1">
    <source>
        <dbReference type="EMBL" id="KUJ14374.1"/>
    </source>
</evidence>
<accession>A0A194X2X8</accession>
<gene>
    <name evidence="1" type="ORF">LY89DRAFT_686851</name>
</gene>